<proteinExistence type="inferred from homology"/>
<dbReference type="Proteomes" id="UP000030689">
    <property type="component" value="Unassembled WGS sequence"/>
</dbReference>
<feature type="coiled-coil region" evidence="6">
    <location>
        <begin position="11"/>
        <end position="45"/>
    </location>
</feature>
<gene>
    <name evidence="8" type="ORF">EUTSA_v10010727mg</name>
</gene>
<dbReference type="eggNOG" id="KOG2991">
    <property type="taxonomic scope" value="Eukaryota"/>
</dbReference>
<evidence type="ECO:0000256" key="5">
    <source>
        <dbReference type="ARBA" id="ARBA00023242"/>
    </source>
</evidence>
<dbReference type="PANTHER" id="PTHR15217">
    <property type="entry name" value="WILMS' TUMOR 1-ASSOCIATING PROTEIN"/>
    <property type="match status" value="1"/>
</dbReference>
<comment type="similarity">
    <text evidence="2">Belongs to the fl(2)d family.</text>
</comment>
<dbReference type="GO" id="GO:0016556">
    <property type="term" value="P:mRNA modification"/>
    <property type="evidence" value="ECO:0007669"/>
    <property type="project" value="InterPro"/>
</dbReference>
<evidence type="ECO:0000256" key="6">
    <source>
        <dbReference type="SAM" id="Coils"/>
    </source>
</evidence>
<dbReference type="GO" id="GO:0005634">
    <property type="term" value="C:nucleus"/>
    <property type="evidence" value="ECO:0007669"/>
    <property type="project" value="UniProtKB-SubCell"/>
</dbReference>
<keyword evidence="4" id="KW-0508">mRNA splicing</keyword>
<dbReference type="OrthoDB" id="1094456at2759"/>
<accession>V4LYT4</accession>
<name>V4LYT4_EUTSA</name>
<evidence type="ECO:0000256" key="4">
    <source>
        <dbReference type="ARBA" id="ARBA00023187"/>
    </source>
</evidence>
<reference evidence="8 9" key="1">
    <citation type="journal article" date="2013" name="Front. Plant Sci.">
        <title>The Reference Genome of the Halophytic Plant Eutrema salsugineum.</title>
        <authorList>
            <person name="Yang R."/>
            <person name="Jarvis D.E."/>
            <person name="Chen H."/>
            <person name="Beilstein M.A."/>
            <person name="Grimwood J."/>
            <person name="Jenkins J."/>
            <person name="Shu S."/>
            <person name="Prochnik S."/>
            <person name="Xin M."/>
            <person name="Ma C."/>
            <person name="Schmutz J."/>
            <person name="Wing R.A."/>
            <person name="Mitchell-Olds T."/>
            <person name="Schumaker K.S."/>
            <person name="Wang X."/>
        </authorList>
    </citation>
    <scope>NUCLEOTIDE SEQUENCE [LARGE SCALE GENOMIC DNA]</scope>
</reference>
<comment type="subcellular location">
    <subcellularLocation>
        <location evidence="1">Nucleus</location>
    </subcellularLocation>
</comment>
<keyword evidence="6" id="KW-0175">Coiled coil</keyword>
<dbReference type="GO" id="GO:0000381">
    <property type="term" value="P:regulation of alternative mRNA splicing, via spliceosome"/>
    <property type="evidence" value="ECO:0007669"/>
    <property type="project" value="InterPro"/>
</dbReference>
<feature type="region of interest" description="Disordered" evidence="7">
    <location>
        <begin position="98"/>
        <end position="124"/>
    </location>
</feature>
<evidence type="ECO:0000256" key="7">
    <source>
        <dbReference type="SAM" id="MobiDB-lite"/>
    </source>
</evidence>
<keyword evidence="9" id="KW-1185">Reference proteome</keyword>
<dbReference type="Gramene" id="ESQ45063">
    <property type="protein sequence ID" value="ESQ45063"/>
    <property type="gene ID" value="EUTSA_v10010727mg"/>
</dbReference>
<dbReference type="GO" id="GO:0006397">
    <property type="term" value="P:mRNA processing"/>
    <property type="evidence" value="ECO:0007669"/>
    <property type="project" value="UniProtKB-KW"/>
</dbReference>
<keyword evidence="5" id="KW-0539">Nucleus</keyword>
<organism evidence="8 9">
    <name type="scientific">Eutrema salsugineum</name>
    <name type="common">Saltwater cress</name>
    <name type="synonym">Sisymbrium salsugineum</name>
    <dbReference type="NCBI Taxonomy" id="72664"/>
    <lineage>
        <taxon>Eukaryota</taxon>
        <taxon>Viridiplantae</taxon>
        <taxon>Streptophyta</taxon>
        <taxon>Embryophyta</taxon>
        <taxon>Tracheophyta</taxon>
        <taxon>Spermatophyta</taxon>
        <taxon>Magnoliopsida</taxon>
        <taxon>eudicotyledons</taxon>
        <taxon>Gunneridae</taxon>
        <taxon>Pentapetalae</taxon>
        <taxon>rosids</taxon>
        <taxon>malvids</taxon>
        <taxon>Brassicales</taxon>
        <taxon>Brassicaceae</taxon>
        <taxon>Eutremeae</taxon>
        <taxon>Eutrema</taxon>
    </lineage>
</organism>
<evidence type="ECO:0000256" key="2">
    <source>
        <dbReference type="ARBA" id="ARBA00010313"/>
    </source>
</evidence>
<keyword evidence="3" id="KW-0507">mRNA processing</keyword>
<dbReference type="GO" id="GO:0008380">
    <property type="term" value="P:RNA splicing"/>
    <property type="evidence" value="ECO:0007669"/>
    <property type="project" value="UniProtKB-KW"/>
</dbReference>
<protein>
    <submittedName>
        <fullName evidence="8">Uncharacterized protein</fullName>
    </submittedName>
</protein>
<dbReference type="KEGG" id="eus:EUTSA_v10010727mg"/>
<evidence type="ECO:0000313" key="8">
    <source>
        <dbReference type="EMBL" id="ESQ45063.1"/>
    </source>
</evidence>
<dbReference type="InterPro" id="IPR033757">
    <property type="entry name" value="WTAP"/>
</dbReference>
<dbReference type="AlphaFoldDB" id="V4LYT4"/>
<dbReference type="OMA" id="WNSAFKE"/>
<dbReference type="STRING" id="72664.V4LYT4"/>
<sequence length="204" mass="22862">MREIFKSTAMISSLRESLQTSQDDLASCQNELESAKTEIQKWKSAFEKESFIPARKSPEPSFVVDYIQFLRSSETSLKEQLEIAQMKLAIRDLKSQLKPASMKTDGDPEVDSEQQGSTGPSRNVAKIEKEVEVDKEPALLEELRAANAVIAHLEEFQAVELATLKESIAKLDKKIEYNSNFAMLVLQKFPGLFPPPPATENANE</sequence>
<evidence type="ECO:0000313" key="9">
    <source>
        <dbReference type="Proteomes" id="UP000030689"/>
    </source>
</evidence>
<dbReference type="PANTHER" id="PTHR15217:SF4">
    <property type="entry name" value="FKBP12-INTERACTING PROTEIN OF 37 KDA"/>
    <property type="match status" value="1"/>
</dbReference>
<evidence type="ECO:0000256" key="1">
    <source>
        <dbReference type="ARBA" id="ARBA00004123"/>
    </source>
</evidence>
<evidence type="ECO:0000256" key="3">
    <source>
        <dbReference type="ARBA" id="ARBA00022664"/>
    </source>
</evidence>
<dbReference type="EMBL" id="KI517435">
    <property type="protein sequence ID" value="ESQ45063.1"/>
    <property type="molecule type" value="Genomic_DNA"/>
</dbReference>